<evidence type="ECO:0000313" key="3">
    <source>
        <dbReference type="Proteomes" id="UP000288805"/>
    </source>
</evidence>
<evidence type="ECO:0000313" key="2">
    <source>
        <dbReference type="EMBL" id="RVW77795.1"/>
    </source>
</evidence>
<accession>A0A438GZX8</accession>
<dbReference type="EMBL" id="QGNW01000307">
    <property type="protein sequence ID" value="RVW77795.1"/>
    <property type="molecule type" value="Genomic_DNA"/>
</dbReference>
<protein>
    <submittedName>
        <fullName evidence="2">Uncharacterized protein</fullName>
    </submittedName>
</protein>
<proteinExistence type="predicted"/>
<organism evidence="2 3">
    <name type="scientific">Vitis vinifera</name>
    <name type="common">Grape</name>
    <dbReference type="NCBI Taxonomy" id="29760"/>
    <lineage>
        <taxon>Eukaryota</taxon>
        <taxon>Viridiplantae</taxon>
        <taxon>Streptophyta</taxon>
        <taxon>Embryophyta</taxon>
        <taxon>Tracheophyta</taxon>
        <taxon>Spermatophyta</taxon>
        <taxon>Magnoliopsida</taxon>
        <taxon>eudicotyledons</taxon>
        <taxon>Gunneridae</taxon>
        <taxon>Pentapetalae</taxon>
        <taxon>rosids</taxon>
        <taxon>Vitales</taxon>
        <taxon>Vitaceae</taxon>
        <taxon>Viteae</taxon>
        <taxon>Vitis</taxon>
    </lineage>
</organism>
<feature type="compositionally biased region" description="Polar residues" evidence="1">
    <location>
        <begin position="76"/>
        <end position="88"/>
    </location>
</feature>
<dbReference type="Proteomes" id="UP000288805">
    <property type="component" value="Unassembled WGS sequence"/>
</dbReference>
<reference evidence="2 3" key="1">
    <citation type="journal article" date="2018" name="PLoS Genet.">
        <title>Population sequencing reveals clonal diversity and ancestral inbreeding in the grapevine cultivar Chardonnay.</title>
        <authorList>
            <person name="Roach M.J."/>
            <person name="Johnson D.L."/>
            <person name="Bohlmann J."/>
            <person name="van Vuuren H.J."/>
            <person name="Jones S.J."/>
            <person name="Pretorius I.S."/>
            <person name="Schmidt S.A."/>
            <person name="Borneman A.R."/>
        </authorList>
    </citation>
    <scope>NUCLEOTIDE SEQUENCE [LARGE SCALE GENOMIC DNA]</scope>
    <source>
        <strain evidence="3">cv. Chardonnay</strain>
        <tissue evidence="2">Leaf</tissue>
    </source>
</reference>
<evidence type="ECO:0000256" key="1">
    <source>
        <dbReference type="SAM" id="MobiDB-lite"/>
    </source>
</evidence>
<dbReference type="AlphaFoldDB" id="A0A438GZX8"/>
<feature type="region of interest" description="Disordered" evidence="1">
    <location>
        <begin position="42"/>
        <end position="99"/>
    </location>
</feature>
<sequence>MLGISPSGAYLGSDGACLGSDGLLPNGLSTYLGQPKDLELGKDTWKEASHNDPNPSNSIWFPHRPNTYDLMDRGGVTSTNGRPQQGGQKNARVGHSRPNRQLGLVRARIPGSFLYFEHHLDSTNKW</sequence>
<name>A0A438GZX8_VITVI</name>
<gene>
    <name evidence="2" type="ORF">CK203_063766</name>
</gene>
<comment type="caution">
    <text evidence="2">The sequence shown here is derived from an EMBL/GenBank/DDBJ whole genome shotgun (WGS) entry which is preliminary data.</text>
</comment>